<comment type="caution">
    <text evidence="1">The sequence shown here is derived from an EMBL/GenBank/DDBJ whole genome shotgun (WGS) entry which is preliminary data.</text>
</comment>
<organism evidence="1 2">
    <name type="scientific">Kitasatospora putterlickiae</name>
    <dbReference type="NCBI Taxonomy" id="221725"/>
    <lineage>
        <taxon>Bacteria</taxon>
        <taxon>Bacillati</taxon>
        <taxon>Actinomycetota</taxon>
        <taxon>Actinomycetes</taxon>
        <taxon>Kitasatosporales</taxon>
        <taxon>Streptomycetaceae</taxon>
        <taxon>Kitasatospora</taxon>
    </lineage>
</organism>
<evidence type="ECO:0000313" key="1">
    <source>
        <dbReference type="EMBL" id="GAA1406267.1"/>
    </source>
</evidence>
<evidence type="ECO:0008006" key="3">
    <source>
        <dbReference type="Google" id="ProtNLM"/>
    </source>
</evidence>
<reference evidence="2" key="1">
    <citation type="journal article" date="2019" name="Int. J. Syst. Evol. Microbiol.">
        <title>The Global Catalogue of Microorganisms (GCM) 10K type strain sequencing project: providing services to taxonomists for standard genome sequencing and annotation.</title>
        <authorList>
            <consortium name="The Broad Institute Genomics Platform"/>
            <consortium name="The Broad Institute Genome Sequencing Center for Infectious Disease"/>
            <person name="Wu L."/>
            <person name="Ma J."/>
        </authorList>
    </citation>
    <scope>NUCLEOTIDE SEQUENCE [LARGE SCALE GENOMIC DNA]</scope>
    <source>
        <strain evidence="2">JCM 12393</strain>
    </source>
</reference>
<name>A0ABP4J3F8_9ACTN</name>
<accession>A0ABP4J3F8</accession>
<protein>
    <recommendedName>
        <fullName evidence="3">Tail terminator</fullName>
    </recommendedName>
</protein>
<gene>
    <name evidence="1" type="ORF">GCM10009639_53940</name>
</gene>
<proteinExistence type="predicted"/>
<keyword evidence="2" id="KW-1185">Reference proteome</keyword>
<evidence type="ECO:0000313" key="2">
    <source>
        <dbReference type="Proteomes" id="UP001499863"/>
    </source>
</evidence>
<dbReference type="EMBL" id="BAAAKJ010000307">
    <property type="protein sequence ID" value="GAA1406267.1"/>
    <property type="molecule type" value="Genomic_DNA"/>
</dbReference>
<sequence length="140" mass="14329">MKARVLFPDAAAEACTLLRTALAARPEAYAAGATVGTKVPDARSPEDPRLPLVLVALDGATPHPSRLNAEVVLRISVWHADNDQAHDLAQLAAALLHTAAGPVIRSTRPGTGPVPGVDPDSGVALATLTLTANIAPTPLT</sequence>
<dbReference type="Proteomes" id="UP001499863">
    <property type="component" value="Unassembled WGS sequence"/>
</dbReference>
<dbReference type="RefSeq" id="WP_344341457.1">
    <property type="nucleotide sequence ID" value="NZ_BAAAKJ010000307.1"/>
</dbReference>